<comment type="caution">
    <text evidence="2">The sequence shown here is derived from an EMBL/GenBank/DDBJ whole genome shotgun (WGS) entry which is preliminary data.</text>
</comment>
<proteinExistence type="predicted"/>
<dbReference type="EMBL" id="MDEE01000008">
    <property type="protein sequence ID" value="PPU56955.1"/>
    <property type="molecule type" value="Genomic_DNA"/>
</dbReference>
<name>A0A2S7C5X8_9XANT</name>
<evidence type="ECO:0000313" key="2">
    <source>
        <dbReference type="EMBL" id="PPU56955.1"/>
    </source>
</evidence>
<organism evidence="2 3">
    <name type="scientific">Xanthomonas dyei</name>
    <dbReference type="NCBI Taxonomy" id="743699"/>
    <lineage>
        <taxon>Bacteria</taxon>
        <taxon>Pseudomonadati</taxon>
        <taxon>Pseudomonadota</taxon>
        <taxon>Gammaproteobacteria</taxon>
        <taxon>Lysobacterales</taxon>
        <taxon>Lysobacteraceae</taxon>
        <taxon>Xanthomonas</taxon>
    </lineage>
</organism>
<dbReference type="AlphaFoldDB" id="A0A2S7C5X8"/>
<sequence length="110" mass="11216">MPRLSQVGVAWRGGIGDWGLGIGDWGLGIGDWEAGSGKREAGSVDARGNDLKQPERASTQSAGGSPHRLAAAIRRRIANIPSADAGASLAGIGVIPVTRPGAVPLPDTQR</sequence>
<evidence type="ECO:0000313" key="3">
    <source>
        <dbReference type="Proteomes" id="UP000238908"/>
    </source>
</evidence>
<reference evidence="2 3" key="1">
    <citation type="submission" date="2016-08" db="EMBL/GenBank/DDBJ databases">
        <authorList>
            <person name="Seilhamer J.J."/>
        </authorList>
    </citation>
    <scope>NUCLEOTIDE SEQUENCE [LARGE SCALE GENOMIC DNA]</scope>
    <source>
        <strain evidence="2 3">CFBP7245</strain>
    </source>
</reference>
<feature type="compositionally biased region" description="Basic and acidic residues" evidence="1">
    <location>
        <begin position="36"/>
        <end position="55"/>
    </location>
</feature>
<gene>
    <name evidence="2" type="ORF">XdyCFBP7245_07815</name>
</gene>
<feature type="region of interest" description="Disordered" evidence="1">
    <location>
        <begin position="34"/>
        <end position="68"/>
    </location>
</feature>
<evidence type="ECO:0000256" key="1">
    <source>
        <dbReference type="SAM" id="MobiDB-lite"/>
    </source>
</evidence>
<protein>
    <submittedName>
        <fullName evidence="2">Uncharacterized protein</fullName>
    </submittedName>
</protein>
<accession>A0A2S7C5X8</accession>
<dbReference type="Proteomes" id="UP000238908">
    <property type="component" value="Unassembled WGS sequence"/>
</dbReference>